<name>A0A2T3NIM4_9GAMM</name>
<feature type="compositionally biased region" description="Polar residues" evidence="1">
    <location>
        <begin position="128"/>
        <end position="137"/>
    </location>
</feature>
<evidence type="ECO:0000256" key="1">
    <source>
        <dbReference type="SAM" id="MobiDB-lite"/>
    </source>
</evidence>
<dbReference type="OrthoDB" id="5432325at2"/>
<evidence type="ECO:0000313" key="4">
    <source>
        <dbReference type="EMBL" id="PSW15106.1"/>
    </source>
</evidence>
<reference evidence="4 5" key="1">
    <citation type="submission" date="2018-01" db="EMBL/GenBank/DDBJ databases">
        <title>Whole genome sequencing of Histamine producing bacteria.</title>
        <authorList>
            <person name="Butler K."/>
        </authorList>
    </citation>
    <scope>NUCLEOTIDE SEQUENCE [LARGE SCALE GENOMIC DNA]</scope>
    <source>
        <strain evidence="4 5">DSM 100436</strain>
    </source>
</reference>
<comment type="caution">
    <text evidence="4">The sequence shown here is derived from an EMBL/GenBank/DDBJ whole genome shotgun (WGS) entry which is preliminary data.</text>
</comment>
<protein>
    <recommendedName>
        <fullName evidence="3">Type II secretion system protein GspB C-terminal domain-containing protein</fullName>
    </recommendedName>
</protein>
<dbReference type="EMBL" id="PYMA01000017">
    <property type="protein sequence ID" value="PSW15106.1"/>
    <property type="molecule type" value="Genomic_DNA"/>
</dbReference>
<evidence type="ECO:0000259" key="3">
    <source>
        <dbReference type="Pfam" id="PF16537"/>
    </source>
</evidence>
<sequence>MSKLMSALAQSESKQPQAAPPPQFKATSLYAKPAARRWGIPLLLAVAPVAGVLGYQVLVGGSEPLPSTGKEMAIATAPAEPVQAKTVVAQAVEKEAEAFEPAVAVVYPEGITRLAYPELYTEPMPRFQQTATQTRYPSSRPIAGSPEHQGAPGSQVGNGAGNTADIEDSWDLTQLDYSELSPQIAQQLRSAIEATGDGEPLPRLIQQEREQIVESPIEAIAFGELPASVQDRLPSMDFQAHIYSSIADSRWVKVNGREAYEGDEIAPGVRLRRIEPRQVVFDFESYLIAMPALSEW</sequence>
<keyword evidence="5" id="KW-1185">Reference proteome</keyword>
<feature type="region of interest" description="Disordered" evidence="1">
    <location>
        <begin position="1"/>
        <end position="24"/>
    </location>
</feature>
<feature type="domain" description="Type II secretion system protein GspB C-terminal" evidence="3">
    <location>
        <begin position="233"/>
        <end position="292"/>
    </location>
</feature>
<dbReference type="GO" id="GO:0015627">
    <property type="term" value="C:type II protein secretion system complex"/>
    <property type="evidence" value="ECO:0007669"/>
    <property type="project" value="InterPro"/>
</dbReference>
<evidence type="ECO:0000313" key="5">
    <source>
        <dbReference type="Proteomes" id="UP000241771"/>
    </source>
</evidence>
<evidence type="ECO:0000256" key="2">
    <source>
        <dbReference type="SAM" id="Phobius"/>
    </source>
</evidence>
<dbReference type="AlphaFoldDB" id="A0A2T3NIM4"/>
<dbReference type="Proteomes" id="UP000241771">
    <property type="component" value="Unassembled WGS sequence"/>
</dbReference>
<proteinExistence type="predicted"/>
<feature type="region of interest" description="Disordered" evidence="1">
    <location>
        <begin position="128"/>
        <end position="165"/>
    </location>
</feature>
<accession>A0A2T3NIM4</accession>
<organism evidence="4 5">
    <name type="scientific">Photobacterium sanctipauli</name>
    <dbReference type="NCBI Taxonomy" id="1342794"/>
    <lineage>
        <taxon>Bacteria</taxon>
        <taxon>Pseudomonadati</taxon>
        <taxon>Pseudomonadota</taxon>
        <taxon>Gammaproteobacteria</taxon>
        <taxon>Vibrionales</taxon>
        <taxon>Vibrionaceae</taxon>
        <taxon>Photobacterium</taxon>
    </lineage>
</organism>
<keyword evidence="2" id="KW-1133">Transmembrane helix</keyword>
<dbReference type="InterPro" id="IPR032389">
    <property type="entry name" value="GspB_C"/>
</dbReference>
<dbReference type="RefSeq" id="WP_081878836.1">
    <property type="nucleotide sequence ID" value="NZ_JGVO01000077.1"/>
</dbReference>
<dbReference type="Pfam" id="PF16537">
    <property type="entry name" value="T2SSB"/>
    <property type="match status" value="1"/>
</dbReference>
<keyword evidence="2" id="KW-0472">Membrane</keyword>
<gene>
    <name evidence="4" type="ORF">C9I98_20935</name>
</gene>
<feature type="transmembrane region" description="Helical" evidence="2">
    <location>
        <begin position="38"/>
        <end position="58"/>
    </location>
</feature>
<keyword evidence="2" id="KW-0812">Transmembrane</keyword>